<comment type="caution">
    <text evidence="2">The sequence shown here is derived from an EMBL/GenBank/DDBJ whole genome shotgun (WGS) entry which is preliminary data.</text>
</comment>
<dbReference type="Proteomes" id="UP001281761">
    <property type="component" value="Unassembled WGS sequence"/>
</dbReference>
<organism evidence="2 3">
    <name type="scientific">Blattamonas nauphoetae</name>
    <dbReference type="NCBI Taxonomy" id="2049346"/>
    <lineage>
        <taxon>Eukaryota</taxon>
        <taxon>Metamonada</taxon>
        <taxon>Preaxostyla</taxon>
        <taxon>Oxymonadida</taxon>
        <taxon>Blattamonas</taxon>
    </lineage>
</organism>
<gene>
    <name evidence="2" type="ORF">BLNAU_24191</name>
</gene>
<name>A0ABQ9WP27_9EUKA</name>
<evidence type="ECO:0000313" key="2">
    <source>
        <dbReference type="EMBL" id="KAK2940899.1"/>
    </source>
</evidence>
<protein>
    <submittedName>
        <fullName evidence="2">Uncharacterized protein</fullName>
    </submittedName>
</protein>
<evidence type="ECO:0000313" key="3">
    <source>
        <dbReference type="Proteomes" id="UP001281761"/>
    </source>
</evidence>
<feature type="region of interest" description="Disordered" evidence="1">
    <location>
        <begin position="29"/>
        <end position="56"/>
    </location>
</feature>
<feature type="compositionally biased region" description="Basic residues" evidence="1">
    <location>
        <begin position="158"/>
        <end position="168"/>
    </location>
</feature>
<evidence type="ECO:0000256" key="1">
    <source>
        <dbReference type="SAM" id="MobiDB-lite"/>
    </source>
</evidence>
<sequence length="265" mass="28869">MKIHTIHHRQCSYHFIHSKFEPKVINRPVEGEDGELENDEEGGECDEEGGECDAEGGECDAEGGECDEEGGECDEEGGECDAEGGECDAEGGECDEVGGECDEVGGECDEVGGECDEVGGECGDRNCRGLRVAGDDEQRERRPVPPPFAIHPDTTQREHRRAAERRRIRTEQCADTGDGWRSEDRCSVETDGEGRTSTPVVSRAMTQPVNAMNELTIAESRKRATAAITSQKKRPVTPDTTRIPRPVEAKQRGSVVIEWCGVKCA</sequence>
<feature type="region of interest" description="Disordered" evidence="1">
    <location>
        <begin position="134"/>
        <end position="198"/>
    </location>
</feature>
<accession>A0ABQ9WP27</accession>
<feature type="compositionally biased region" description="Basic and acidic residues" evidence="1">
    <location>
        <begin position="134"/>
        <end position="143"/>
    </location>
</feature>
<dbReference type="EMBL" id="JARBJD010000585">
    <property type="protein sequence ID" value="KAK2940899.1"/>
    <property type="molecule type" value="Genomic_DNA"/>
</dbReference>
<keyword evidence="3" id="KW-1185">Reference proteome</keyword>
<reference evidence="2 3" key="1">
    <citation type="journal article" date="2022" name="bioRxiv">
        <title>Genomics of Preaxostyla Flagellates Illuminates Evolutionary Transitions and the Path Towards Mitochondrial Loss.</title>
        <authorList>
            <person name="Novak L.V.F."/>
            <person name="Treitli S.C."/>
            <person name="Pyrih J."/>
            <person name="Halakuc P."/>
            <person name="Pipaliya S.V."/>
            <person name="Vacek V."/>
            <person name="Brzon O."/>
            <person name="Soukal P."/>
            <person name="Eme L."/>
            <person name="Dacks J.B."/>
            <person name="Karnkowska A."/>
            <person name="Elias M."/>
            <person name="Hampl V."/>
        </authorList>
    </citation>
    <scope>NUCLEOTIDE SEQUENCE [LARGE SCALE GENOMIC DNA]</scope>
    <source>
        <strain evidence="2">NAU3</strain>
        <tissue evidence="2">Gut</tissue>
    </source>
</reference>
<feature type="compositionally biased region" description="Basic and acidic residues" evidence="1">
    <location>
        <begin position="178"/>
        <end position="194"/>
    </location>
</feature>
<proteinExistence type="predicted"/>
<feature type="compositionally biased region" description="Acidic residues" evidence="1">
    <location>
        <begin position="31"/>
        <end position="56"/>
    </location>
</feature>